<feature type="compositionally biased region" description="Low complexity" evidence="7">
    <location>
        <begin position="248"/>
        <end position="260"/>
    </location>
</feature>
<evidence type="ECO:0000256" key="4">
    <source>
        <dbReference type="ARBA" id="ARBA00022833"/>
    </source>
</evidence>
<accession>A0A6L5JVZ1</accession>
<feature type="region of interest" description="Disordered" evidence="7">
    <location>
        <begin position="157"/>
        <end position="295"/>
    </location>
</feature>
<reference evidence="9 10" key="1">
    <citation type="submission" date="2019-10" db="EMBL/GenBank/DDBJ databases">
        <title>Whole-genome sequence of the purple nonsulfur photosynthetic bacterium Rhodocyclus tenuis.</title>
        <authorList>
            <person name="Kyndt J.A."/>
            <person name="Meyer T.E."/>
        </authorList>
    </citation>
    <scope>NUCLEOTIDE SEQUENCE [LARGE SCALE GENOMIC DNA]</scope>
    <source>
        <strain evidence="9 10">DSM 110</strain>
    </source>
</reference>
<dbReference type="InterPro" id="IPR031939">
    <property type="entry name" value="Adhesin_E-like"/>
</dbReference>
<dbReference type="SMART" id="SM01057">
    <property type="entry name" value="Carb_anhydrase"/>
    <property type="match status" value="1"/>
</dbReference>
<dbReference type="AlphaFoldDB" id="A0A6L5JVZ1"/>
<evidence type="ECO:0000256" key="1">
    <source>
        <dbReference type="ARBA" id="ARBA00010718"/>
    </source>
</evidence>
<organism evidence="9 10">
    <name type="scientific">Rhodocyclus tenuis</name>
    <name type="common">Rhodospirillum tenue</name>
    <dbReference type="NCBI Taxonomy" id="1066"/>
    <lineage>
        <taxon>Bacteria</taxon>
        <taxon>Pseudomonadati</taxon>
        <taxon>Pseudomonadota</taxon>
        <taxon>Betaproteobacteria</taxon>
        <taxon>Rhodocyclales</taxon>
        <taxon>Rhodocyclaceae</taxon>
        <taxon>Rhodocyclus</taxon>
    </lineage>
</organism>
<evidence type="ECO:0000256" key="7">
    <source>
        <dbReference type="SAM" id="MobiDB-lite"/>
    </source>
</evidence>
<dbReference type="InterPro" id="IPR036398">
    <property type="entry name" value="CA_dom_sf"/>
</dbReference>
<dbReference type="CDD" id="cd03124">
    <property type="entry name" value="alpha_CA_prokaryotic_like"/>
    <property type="match status" value="1"/>
</dbReference>
<dbReference type="EC" id="4.2.1.1" evidence="2"/>
<dbReference type="Pfam" id="PF00194">
    <property type="entry name" value="Carb_anhydrase"/>
    <property type="match status" value="1"/>
</dbReference>
<comment type="catalytic activity">
    <reaction evidence="6">
        <text>hydrogencarbonate + H(+) = CO2 + H2O</text>
        <dbReference type="Rhea" id="RHEA:10748"/>
        <dbReference type="ChEBI" id="CHEBI:15377"/>
        <dbReference type="ChEBI" id="CHEBI:15378"/>
        <dbReference type="ChEBI" id="CHEBI:16526"/>
        <dbReference type="ChEBI" id="CHEBI:17544"/>
        <dbReference type="EC" id="4.2.1.1"/>
    </reaction>
</comment>
<evidence type="ECO:0000256" key="2">
    <source>
        <dbReference type="ARBA" id="ARBA00012925"/>
    </source>
</evidence>
<feature type="compositionally biased region" description="Basic and acidic residues" evidence="7">
    <location>
        <begin position="225"/>
        <end position="247"/>
    </location>
</feature>
<proteinExistence type="inferred from homology"/>
<dbReference type="GO" id="GO:0008270">
    <property type="term" value="F:zinc ion binding"/>
    <property type="evidence" value="ECO:0007669"/>
    <property type="project" value="InterPro"/>
</dbReference>
<dbReference type="OrthoDB" id="5327615at2"/>
<dbReference type="PANTHER" id="PTHR18952:SF265">
    <property type="entry name" value="CARBONIC ANHYDRASE"/>
    <property type="match status" value="1"/>
</dbReference>
<keyword evidence="3" id="KW-0479">Metal-binding</keyword>
<sequence length="510" mass="55989">MPVTLCAAAPTGKATRWQPILVEQGKRIEVDRSSIAKDSAGKTLALGRIVLDKPINDPKTGASYRIIEAQSRYDCSARTYGTLKRTYFREEGELLREEEVKTVLDMPVRSGTLDDRVLREVCRPSSPQEVQKEAMRTAAKAGEVADDLRRANEALLQKELRRSKPVAEKPAAEKPSREKDPVDKAPIEKAALKPLGDKPMPERDLGDKGRAEKMPLDKAAAGRASGEKTAEEKIAAAKELAAKEPAAKESPAAKAPPVAEEPVETPPARPRRVARPAPRPVAAHSGHAEWSYAGETGPERWGQLRSEWSQCANGRRQSPIDIRDGIRVDLDPIVFDYHPAAFSVIDNGHTVQTTLAGGQLSLLGKVYQLKQFHFHRPAEERVNGRAAEMSLHLVHQAADGRLAVVAIALERGAENPLIQTVWNHLPLEKNEEVSPPGYLLDVNGLLPADRAYFTYMGSLTTPPCSEDVLWLVLKQPLAVSADQIAIFARLYPDNARPVQPTSARLIKESR</sequence>
<feature type="compositionally biased region" description="Basic and acidic residues" evidence="7">
    <location>
        <begin position="157"/>
        <end position="216"/>
    </location>
</feature>
<comment type="similarity">
    <text evidence="1">Belongs to the alpha-carbonic anhydrase family.</text>
</comment>
<dbReference type="Pfam" id="PF16747">
    <property type="entry name" value="Adhesin_E"/>
    <property type="match status" value="1"/>
</dbReference>
<dbReference type="SUPFAM" id="SSF51069">
    <property type="entry name" value="Carbonic anhydrase"/>
    <property type="match status" value="1"/>
</dbReference>
<dbReference type="EMBL" id="WIXJ01000003">
    <property type="protein sequence ID" value="MQY51533.1"/>
    <property type="molecule type" value="Genomic_DNA"/>
</dbReference>
<dbReference type="GO" id="GO:0004089">
    <property type="term" value="F:carbonate dehydratase activity"/>
    <property type="evidence" value="ECO:0007669"/>
    <property type="project" value="UniProtKB-EC"/>
</dbReference>
<dbReference type="PANTHER" id="PTHR18952">
    <property type="entry name" value="CARBONIC ANHYDRASE"/>
    <property type="match status" value="1"/>
</dbReference>
<dbReference type="PROSITE" id="PS51144">
    <property type="entry name" value="ALPHA_CA_2"/>
    <property type="match status" value="1"/>
</dbReference>
<dbReference type="InterPro" id="IPR001148">
    <property type="entry name" value="CA_dom"/>
</dbReference>
<protein>
    <recommendedName>
        <fullName evidence="2">carbonic anhydrase</fullName>
        <ecNumber evidence="2">4.2.1.1</ecNumber>
    </recommendedName>
</protein>
<evidence type="ECO:0000313" key="10">
    <source>
        <dbReference type="Proteomes" id="UP000480275"/>
    </source>
</evidence>
<feature type="domain" description="Alpha-carbonic anhydrase" evidence="8">
    <location>
        <begin position="288"/>
        <end position="510"/>
    </location>
</feature>
<evidence type="ECO:0000256" key="5">
    <source>
        <dbReference type="ARBA" id="ARBA00023239"/>
    </source>
</evidence>
<dbReference type="InterPro" id="IPR041891">
    <property type="entry name" value="Alpha_CA_prokaryot-like"/>
</dbReference>
<evidence type="ECO:0000256" key="3">
    <source>
        <dbReference type="ARBA" id="ARBA00022723"/>
    </source>
</evidence>
<dbReference type="Gene3D" id="3.10.200.10">
    <property type="entry name" value="Alpha carbonic anhydrase"/>
    <property type="match status" value="1"/>
</dbReference>
<keyword evidence="4" id="KW-0862">Zinc</keyword>
<keyword evidence="5" id="KW-0456">Lyase</keyword>
<name>A0A6L5JVZ1_RHOTE</name>
<dbReference type="Proteomes" id="UP000480275">
    <property type="component" value="Unassembled WGS sequence"/>
</dbReference>
<gene>
    <name evidence="9" type="ORF">GHK24_07070</name>
</gene>
<evidence type="ECO:0000313" key="9">
    <source>
        <dbReference type="EMBL" id="MQY51533.1"/>
    </source>
</evidence>
<evidence type="ECO:0000256" key="6">
    <source>
        <dbReference type="ARBA" id="ARBA00048348"/>
    </source>
</evidence>
<comment type="caution">
    <text evidence="9">The sequence shown here is derived from an EMBL/GenBank/DDBJ whole genome shotgun (WGS) entry which is preliminary data.</text>
</comment>
<evidence type="ECO:0000259" key="8">
    <source>
        <dbReference type="PROSITE" id="PS51144"/>
    </source>
</evidence>
<dbReference type="InterPro" id="IPR023561">
    <property type="entry name" value="Carbonic_anhydrase_a-class"/>
</dbReference>